<evidence type="ECO:0000313" key="3">
    <source>
        <dbReference type="EMBL" id="GAA3615405.1"/>
    </source>
</evidence>
<protein>
    <submittedName>
        <fullName evidence="3">NADP-dependent oxidoreductase</fullName>
    </submittedName>
</protein>
<evidence type="ECO:0000259" key="2">
    <source>
        <dbReference type="SMART" id="SM00829"/>
    </source>
</evidence>
<name>A0ABP6ZSJ2_9ACTN</name>
<accession>A0ABP6ZSJ2</accession>
<reference evidence="4" key="1">
    <citation type="journal article" date="2019" name="Int. J. Syst. Evol. Microbiol.">
        <title>The Global Catalogue of Microorganisms (GCM) 10K type strain sequencing project: providing services to taxonomists for standard genome sequencing and annotation.</title>
        <authorList>
            <consortium name="The Broad Institute Genomics Platform"/>
            <consortium name="The Broad Institute Genome Sequencing Center for Infectious Disease"/>
            <person name="Wu L."/>
            <person name="Ma J."/>
        </authorList>
    </citation>
    <scope>NUCLEOTIDE SEQUENCE [LARGE SCALE GENOMIC DNA]</scope>
    <source>
        <strain evidence="4">JCM 16929</strain>
    </source>
</reference>
<dbReference type="SUPFAM" id="SSF51735">
    <property type="entry name" value="NAD(P)-binding Rossmann-fold domains"/>
    <property type="match status" value="1"/>
</dbReference>
<keyword evidence="4" id="KW-1185">Reference proteome</keyword>
<dbReference type="CDD" id="cd05289">
    <property type="entry name" value="MDR_like_2"/>
    <property type="match status" value="1"/>
</dbReference>
<dbReference type="PANTHER" id="PTHR44154">
    <property type="entry name" value="QUINONE OXIDOREDUCTASE"/>
    <property type="match status" value="1"/>
</dbReference>
<comment type="caution">
    <text evidence="3">The sequence shown here is derived from an EMBL/GenBank/DDBJ whole genome shotgun (WGS) entry which is preliminary data.</text>
</comment>
<evidence type="ECO:0000256" key="1">
    <source>
        <dbReference type="ARBA" id="ARBA00022857"/>
    </source>
</evidence>
<proteinExistence type="predicted"/>
<dbReference type="PANTHER" id="PTHR44154:SF1">
    <property type="entry name" value="QUINONE OXIDOREDUCTASE"/>
    <property type="match status" value="1"/>
</dbReference>
<feature type="domain" description="Enoyl reductase (ER)" evidence="2">
    <location>
        <begin position="10"/>
        <end position="298"/>
    </location>
</feature>
<organism evidence="3 4">
    <name type="scientific">Microlunatus ginsengisoli</name>
    <dbReference type="NCBI Taxonomy" id="363863"/>
    <lineage>
        <taxon>Bacteria</taxon>
        <taxon>Bacillati</taxon>
        <taxon>Actinomycetota</taxon>
        <taxon>Actinomycetes</taxon>
        <taxon>Propionibacteriales</taxon>
        <taxon>Propionibacteriaceae</taxon>
        <taxon>Microlunatus</taxon>
    </lineage>
</organism>
<dbReference type="InterPro" id="IPR020843">
    <property type="entry name" value="ER"/>
</dbReference>
<sequence>MKALQFSEYGGPEVLRWAEAEEPHAGPGQIRIKVAAASINPIDWKLSTGMFAGGKPMEGVGRLGFDAAGVVDEIGDGVTGVQVGDDVFGRGNATQAEFAVLDAWALKPSSVDWALAAAAGVSIETAERGLRLVGVEPGQTLFVDGGAGGVGATVVQVAIARGIRVIASAGEGNQDYLREIRAIPVVYGDGVADRARAAAGGDVDAVFDVAGKTPIAELIGLVPEPAKVVTIANYGAAESGVILTRGGADSHPFEALAQGARLLESSQLVIKFQTFPFDRAAEAYAISLGGHVRGKLVLVP</sequence>
<dbReference type="InterPro" id="IPR051603">
    <property type="entry name" value="Zinc-ADH_QOR/CCCR"/>
</dbReference>
<evidence type="ECO:0000313" key="4">
    <source>
        <dbReference type="Proteomes" id="UP001501490"/>
    </source>
</evidence>
<dbReference type="RefSeq" id="WP_344803316.1">
    <property type="nucleotide sequence ID" value="NZ_BAABAB010000010.1"/>
</dbReference>
<dbReference type="InterPro" id="IPR013154">
    <property type="entry name" value="ADH-like_N"/>
</dbReference>
<dbReference type="Pfam" id="PF13602">
    <property type="entry name" value="ADH_zinc_N_2"/>
    <property type="match status" value="1"/>
</dbReference>
<dbReference type="Gene3D" id="3.40.50.720">
    <property type="entry name" value="NAD(P)-binding Rossmann-like Domain"/>
    <property type="match status" value="1"/>
</dbReference>
<dbReference type="InterPro" id="IPR036291">
    <property type="entry name" value="NAD(P)-bd_dom_sf"/>
</dbReference>
<dbReference type="Proteomes" id="UP001501490">
    <property type="component" value="Unassembled WGS sequence"/>
</dbReference>
<dbReference type="EMBL" id="BAABAB010000010">
    <property type="protein sequence ID" value="GAA3615405.1"/>
    <property type="molecule type" value="Genomic_DNA"/>
</dbReference>
<dbReference type="InterPro" id="IPR011032">
    <property type="entry name" value="GroES-like_sf"/>
</dbReference>
<gene>
    <name evidence="3" type="ORF">GCM10022236_16760</name>
</gene>
<dbReference type="SUPFAM" id="SSF50129">
    <property type="entry name" value="GroES-like"/>
    <property type="match status" value="1"/>
</dbReference>
<keyword evidence="1" id="KW-0521">NADP</keyword>
<dbReference type="SMART" id="SM00829">
    <property type="entry name" value="PKS_ER"/>
    <property type="match status" value="1"/>
</dbReference>
<dbReference type="Pfam" id="PF08240">
    <property type="entry name" value="ADH_N"/>
    <property type="match status" value="1"/>
</dbReference>
<dbReference type="Gene3D" id="3.90.180.10">
    <property type="entry name" value="Medium-chain alcohol dehydrogenases, catalytic domain"/>
    <property type="match status" value="1"/>
</dbReference>